<dbReference type="InterPro" id="IPR036736">
    <property type="entry name" value="ACP-like_sf"/>
</dbReference>
<dbReference type="InterPro" id="IPR009081">
    <property type="entry name" value="PP-bd_ACP"/>
</dbReference>
<dbReference type="NCBIfam" id="NF003417">
    <property type="entry name" value="PRK04813.1"/>
    <property type="match status" value="3"/>
</dbReference>
<dbReference type="InterPro" id="IPR020806">
    <property type="entry name" value="PKS_PP-bd"/>
</dbReference>
<dbReference type="PROSITE" id="PS00455">
    <property type="entry name" value="AMP_BINDING"/>
    <property type="match status" value="2"/>
</dbReference>
<evidence type="ECO:0000256" key="1">
    <source>
        <dbReference type="ARBA" id="ARBA00022450"/>
    </source>
</evidence>
<feature type="domain" description="Carrier" evidence="3">
    <location>
        <begin position="739"/>
        <end position="815"/>
    </location>
</feature>
<dbReference type="Proteomes" id="UP001479436">
    <property type="component" value="Unassembled WGS sequence"/>
</dbReference>
<dbReference type="Gene3D" id="3.40.50.12780">
    <property type="entry name" value="N-terminal domain of ligase-like"/>
    <property type="match status" value="2"/>
</dbReference>
<dbReference type="CDD" id="cd19545">
    <property type="entry name" value="FUM14_C_NRPS-like"/>
    <property type="match status" value="1"/>
</dbReference>
<dbReference type="InterPro" id="IPR045851">
    <property type="entry name" value="AMP-bd_C_sf"/>
</dbReference>
<dbReference type="InterPro" id="IPR006162">
    <property type="entry name" value="Ppantetheine_attach_site"/>
</dbReference>
<evidence type="ECO:0000313" key="4">
    <source>
        <dbReference type="EMBL" id="KAK9762613.1"/>
    </source>
</evidence>
<accession>A0ABR2WM60</accession>
<dbReference type="InterPro" id="IPR020845">
    <property type="entry name" value="AMP-binding_CS"/>
</dbReference>
<keyword evidence="1" id="KW-0596">Phosphopantetheine</keyword>
<dbReference type="InterPro" id="IPR010060">
    <property type="entry name" value="NRPS_synth"/>
</dbReference>
<dbReference type="InterPro" id="IPR042099">
    <property type="entry name" value="ANL_N_sf"/>
</dbReference>
<dbReference type="PROSITE" id="PS50075">
    <property type="entry name" value="CARRIER"/>
    <property type="match status" value="2"/>
</dbReference>
<gene>
    <name evidence="4" type="ORF">K7432_011485</name>
</gene>
<keyword evidence="5" id="KW-1185">Reference proteome</keyword>
<dbReference type="SUPFAM" id="SSF47336">
    <property type="entry name" value="ACP-like"/>
    <property type="match status" value="2"/>
</dbReference>
<comment type="caution">
    <text evidence="4">The sequence shown here is derived from an EMBL/GenBank/DDBJ whole genome shotgun (WGS) entry which is preliminary data.</text>
</comment>
<keyword evidence="2" id="KW-0597">Phosphoprotein</keyword>
<evidence type="ECO:0000313" key="5">
    <source>
        <dbReference type="Proteomes" id="UP001479436"/>
    </source>
</evidence>
<dbReference type="SUPFAM" id="SSF52777">
    <property type="entry name" value="CoA-dependent acyltransferases"/>
    <property type="match status" value="7"/>
</dbReference>
<protein>
    <recommendedName>
        <fullName evidence="3">Carrier domain-containing protein</fullName>
    </recommendedName>
</protein>
<dbReference type="InterPro" id="IPR000873">
    <property type="entry name" value="AMP-dep_synth/lig_dom"/>
</dbReference>
<organism evidence="4 5">
    <name type="scientific">Basidiobolus ranarum</name>
    <dbReference type="NCBI Taxonomy" id="34480"/>
    <lineage>
        <taxon>Eukaryota</taxon>
        <taxon>Fungi</taxon>
        <taxon>Fungi incertae sedis</taxon>
        <taxon>Zoopagomycota</taxon>
        <taxon>Entomophthoromycotina</taxon>
        <taxon>Basidiobolomycetes</taxon>
        <taxon>Basidiobolales</taxon>
        <taxon>Basidiobolaceae</taxon>
        <taxon>Basidiobolus</taxon>
    </lineage>
</organism>
<dbReference type="Pfam" id="PF00668">
    <property type="entry name" value="Condensation"/>
    <property type="match status" value="4"/>
</dbReference>
<dbReference type="CDD" id="cd05918">
    <property type="entry name" value="A_NRPS_SidN3_like"/>
    <property type="match status" value="2"/>
</dbReference>
<evidence type="ECO:0000256" key="2">
    <source>
        <dbReference type="ARBA" id="ARBA00022553"/>
    </source>
</evidence>
<dbReference type="PROSITE" id="PS00012">
    <property type="entry name" value="PHOSPHOPANTETHEINE"/>
    <property type="match status" value="1"/>
</dbReference>
<feature type="non-terminal residue" evidence="4">
    <location>
        <position position="2916"/>
    </location>
</feature>
<proteinExistence type="predicted"/>
<dbReference type="SUPFAM" id="SSF56801">
    <property type="entry name" value="Acetyl-CoA synthetase-like"/>
    <property type="match status" value="3"/>
</dbReference>
<dbReference type="CDD" id="cd19534">
    <property type="entry name" value="E_NRPS"/>
    <property type="match status" value="1"/>
</dbReference>
<dbReference type="Gene3D" id="3.40.50.980">
    <property type="match status" value="2"/>
</dbReference>
<dbReference type="Gene3D" id="1.10.1200.10">
    <property type="entry name" value="ACP-like"/>
    <property type="match status" value="2"/>
</dbReference>
<reference evidence="4 5" key="1">
    <citation type="submission" date="2023-04" db="EMBL/GenBank/DDBJ databases">
        <title>Genome of Basidiobolus ranarum AG-B5.</title>
        <authorList>
            <person name="Stajich J.E."/>
            <person name="Carter-House D."/>
            <person name="Gryganskyi A."/>
        </authorList>
    </citation>
    <scope>NUCLEOTIDE SEQUENCE [LARGE SCALE GENOMIC DNA]</scope>
    <source>
        <strain evidence="4 5">AG-B5</strain>
    </source>
</reference>
<dbReference type="InterPro" id="IPR023213">
    <property type="entry name" value="CAT-like_dom_sf"/>
</dbReference>
<dbReference type="NCBIfam" id="TIGR01720">
    <property type="entry name" value="NRPS-para261"/>
    <property type="match status" value="1"/>
</dbReference>
<dbReference type="InterPro" id="IPR010071">
    <property type="entry name" value="AA_adenyl_dom"/>
</dbReference>
<name>A0ABR2WM60_9FUNG</name>
<dbReference type="Pfam" id="PF00501">
    <property type="entry name" value="AMP-binding"/>
    <property type="match status" value="3"/>
</dbReference>
<dbReference type="Pfam" id="PF00550">
    <property type="entry name" value="PP-binding"/>
    <property type="match status" value="2"/>
</dbReference>
<dbReference type="CDD" id="cd19542">
    <property type="entry name" value="CT_NRPS-like"/>
    <property type="match status" value="1"/>
</dbReference>
<dbReference type="Gene3D" id="2.30.38.10">
    <property type="entry name" value="Luciferase, Domain 3"/>
    <property type="match status" value="1"/>
</dbReference>
<dbReference type="NCBIfam" id="TIGR01733">
    <property type="entry name" value="AA-adenyl-dom"/>
    <property type="match status" value="2"/>
</dbReference>
<feature type="domain" description="Carrier" evidence="3">
    <location>
        <begin position="1825"/>
        <end position="1901"/>
    </location>
</feature>
<dbReference type="SMART" id="SM00823">
    <property type="entry name" value="PKS_PP"/>
    <property type="match status" value="2"/>
</dbReference>
<dbReference type="InterPro" id="IPR001242">
    <property type="entry name" value="Condensation_dom"/>
</dbReference>
<dbReference type="Gene3D" id="3.30.559.30">
    <property type="entry name" value="Nonribosomal peptide synthetase, condensation domain"/>
    <property type="match status" value="4"/>
</dbReference>
<dbReference type="Gene3D" id="3.30.559.10">
    <property type="entry name" value="Chloramphenicol acetyltransferase-like domain"/>
    <property type="match status" value="3"/>
</dbReference>
<dbReference type="PANTHER" id="PTHR45398:SF1">
    <property type="entry name" value="ENZYME, PUTATIVE (JCVI)-RELATED"/>
    <property type="match status" value="1"/>
</dbReference>
<sequence>MATVAYLAWAMVLKVHTGNSDVVFGAVNSGRNIPLKNIQDICGPCINTLPIRISMPDDSSLLSIMKLIQATQSERSDHQTVGLQDILKHCSDEGVHSLFDSLLVIQNLNLEAITQGLAAIGLKEITAAMPANYPIVMELNTKGLYHQFMLTYNTQVVTEFEARWIVNHFMTALRAILSDPHTLMKDISVVTTEETVLVESWSGTNFNVTGVTYGHSLFEQNVLTHPGNIAVQFHTSQYVTYSELNQRANKLAHHLIDLGVRPESMVPLCLDKSVFMIVAMLAVLKAGGAYVPLDPSNPAGRNTFIVNDTKAQVVITLSKYKQAFEKVDLVLLDTDDEIIQQNPKVNPEVRQLTGSNLCYVLYTSGSTGTPKGVMVEHSAVVNSIHGINQAWTLTTDDSVLQFANYTFDASVFEIFCSLSAGARISLTRKEYLLSDLEKSISMLNVTCMMLTPTIAAYIDPTQVPSVKKLMFIGEMLTTNARNSWSPFAEISNGYGPTETTVLVLINSEVSHTTSCGNLGNPIGGNKIFILDQNMNSVPIGVIGELYITGPQLARGYLNRPDLTQKAFVANPFVEGERMYKTGDLARFNEDGSVELMGRKDNQIKIHGLRVELDEIEHAIYDHSQVASACVLPLITDAETNHKYLAAFIVFKHLADNSLPMSLLGETYSDITAPFIADVKHKVWKKLPSYMVPTIWVPISRMPTTASEKIDRNFFTDFFTTIDKADLILLNQTVGSGHVKARTPAEESWINIWSSVLNAPADSIGVNDSFFALGGDSILAIRLVGAAHKAGFKITVLDLYSYPTIAEIASISLLVNSDCQAPKSTVRYSLLDLENDQLEHLLDCDILQNGIDLVDVDDIYPCSPLQEGLVALSMKDNANYLTQRVYRCELSFDYNRLRTAIETVICANPILRTTIKFSTSGFAHLSALQLVLNSKHVKWNIYKTADESSLEGDLSSILMNDRSKGIRMDEPLTRFTLLQCNGKAAYLIWTIHHALYDGWSMGHLVNDVLTAYHNDVTLTRPSYSIYIDYLLSLDKQRSLEYWESTLRNVSTVHLARSISVSEQPQLPSTITDILLADFSPLTRVHNVTIATIAYLAWAMVLKFHIGVSDVVFGVVNSGRNVPLQNIQDICGPCINVLPVRISMTEDSTLFDLIKLIHTTQIQQVPHQAIGLQNILKHCCGRGVSSLFDSLLAIQNLDLVSTSGDLTSVGLKELTTAMPIDYSIVMELSTEGSNHQLTLTYNKEIVTEFEARWIVNHFKAALNIILHDPHTIVKNINIIIPEEAALVRNWSGSVDDIEVTFIHYLFEKKALLYPNNIAVRFETSEHVTYAELNQRANKLAHHLINLGVCPESMVPLCLDKSVFMIVAMLAVLKAGGAYVPLDPSNPAERNNFILEETKAKIVVTLDKYKQNFSNRLLILLDTEEEALKLASHKNPQVDGLSTMNLCYVLFTSGSTGVPKGVMLEHSAVTHFIQALGEVWKLTTHDSVLQFANYTFDASVIEIYCTFAAGATVALAPKESLLSDLEHCINTMNVTALMLTPTIATLIDPIEVPSVKRLMMGGEMMTTAARNTWLPYVELSNAYGPTEAAVAILANPRLDEKVVCSDVGKPIGSNRIYLMSPDMRPVPIGSVGELCVAGPQLARGYLNRPDLTEKAFVTSSFAPGCRLYRTGDLALFIDNGSVELVGRKDHQIKINGLRIELGEIERILHGHSKVTGICALSILTDHTTNRKSLVVFLTFCDLNHENTDSKALSISHAPAASMYIEELKDIARKQLPPYMIPSIWLPLTTIPINTSGKIDRRKLSDLFKSLNLDSIMNWSNNETVRDTQLSAPMEKAIQEIWSEILNIPISSICTLDSFYQLGGDSISAIRVASLCRHRGISLSVKQIMQNPTVRSLAAVATLVEIVRAETPLLTHGNILLTPIQKRFFEMPQENVNHFNQSWLLKLRDSTTADKFSQAVSTLLQHHDVLRSRFIYSANEWQPKVVPMDEVAFRIHHSKIESAQELKDHIHHLQRSLNIISGPLFQFSLYDLQDDSQLLFMTVHHTIIDLVSWRIIWEDLEQLLQGNMPGYKSMTFMQWSSMLNAYAQDLNIEAWPLQKISRPIISDLALLKLNTMQSSKSLSFTLTPLLTEELFGKSNLPFKTEAIDLMISSLVIAYCSVFNTNTMTISMEGHGREEWRDGIDVSRTIGWFTTIYPLVVEATQEDDPLTILKRVKDLRKLMPGNGMIYGLLRYLSEKSENPFKQEVIQIGFNYLGRFQQLESENSFFQPVKAPFDFDLEEIDNEWRRDHVFDITANVDQHCFQAVITFNPSLHSFEIVSQWLSRWQETLIDIVSCCAQIEAIEHTRSDFPMLKLSEAEFSYLYPQISSATGIDPNLIEDIFPCTPLQEGLIAGMLQNSSYYHIQQQFELIGDFDLIKFQNDWMTVIRDHEILHSVFIENPIDTSPFNFLQMVIKDYTPPWTVIHCSDGCTDEAITTYLVADKAKSFQLGQPNMRFALLDIDMKQRVFVISWHHAILDASAWSLVLDDFHSIYHQQLRPKTHSFKDFVWSIHNRTPTFVEEEEAYWKSKLSQLDKMAFPKLGVSEKCDPGMNRIIGSIDIPIYSITQFAQNSKVTVFTLVKAAWAILLKVYTQNEGVTFGYTVNGRNSELEGVSSIIGPCINTLPCYVRCQNETTVIDWLQEIHHDYASAFSYQQSSLRDIQTWIGISPVFDTLVNYTVEPVQKADVKIESEEMNMSKKHAKLVQLAGNEATEYSLALNVYSDDKKMIYTVDVSGSLISKFYAEQIAGDFKTLFEALVSATVDTQLTQLSIALSKTQTYLACPIESSNYTSVPSVSIHHIVEDQANRNPNIVAVQFVTSEYVTYSELNQRANKLAHHLIDLGVRPESMVPLCLDKSVFMIVAMLAVLKAGGAYVPLDPSN</sequence>
<dbReference type="PANTHER" id="PTHR45398">
    <property type="match status" value="1"/>
</dbReference>
<dbReference type="EMBL" id="JASJQH010000892">
    <property type="protein sequence ID" value="KAK9762613.1"/>
    <property type="molecule type" value="Genomic_DNA"/>
</dbReference>
<dbReference type="Gene3D" id="3.30.300.30">
    <property type="match status" value="2"/>
</dbReference>
<evidence type="ECO:0000259" key="3">
    <source>
        <dbReference type="PROSITE" id="PS50075"/>
    </source>
</evidence>